<feature type="signal peptide" evidence="2">
    <location>
        <begin position="1"/>
        <end position="34"/>
    </location>
</feature>
<evidence type="ECO:0000256" key="2">
    <source>
        <dbReference type="SAM" id="SignalP"/>
    </source>
</evidence>
<gene>
    <name evidence="3" type="ORF">WKV53_17955</name>
</gene>
<dbReference type="EMBL" id="JBBUKT010000007">
    <property type="protein sequence ID" value="MEK7952401.1"/>
    <property type="molecule type" value="Genomic_DNA"/>
</dbReference>
<dbReference type="InterPro" id="IPR011050">
    <property type="entry name" value="Pectin_lyase_fold/virulence"/>
</dbReference>
<feature type="chain" id="PRO_5046946033" evidence="2">
    <location>
        <begin position="35"/>
        <end position="802"/>
    </location>
</feature>
<accession>A0ABU9AXK0</accession>
<keyword evidence="1 2" id="KW-0732">Signal</keyword>
<dbReference type="Gene3D" id="2.160.20.20">
    <property type="match status" value="1"/>
</dbReference>
<evidence type="ECO:0000313" key="4">
    <source>
        <dbReference type="Proteomes" id="UP001371305"/>
    </source>
</evidence>
<dbReference type="InterPro" id="IPR012332">
    <property type="entry name" value="Autotransporter_pectin_lyase_C"/>
</dbReference>
<dbReference type="Proteomes" id="UP001371305">
    <property type="component" value="Unassembled WGS sequence"/>
</dbReference>
<evidence type="ECO:0000256" key="1">
    <source>
        <dbReference type="ARBA" id="ARBA00022729"/>
    </source>
</evidence>
<dbReference type="Pfam" id="PF12951">
    <property type="entry name" value="PATR"/>
    <property type="match status" value="2"/>
</dbReference>
<protein>
    <submittedName>
        <fullName evidence="3">Autotransporter-associated beta strand repeat-containing protein</fullName>
    </submittedName>
</protein>
<dbReference type="SUPFAM" id="SSF51126">
    <property type="entry name" value="Pectin lyase-like"/>
    <property type="match status" value="1"/>
</dbReference>
<evidence type="ECO:0000313" key="3">
    <source>
        <dbReference type="EMBL" id="MEK7952401.1"/>
    </source>
</evidence>
<comment type="caution">
    <text evidence="3">The sequence shown here is derived from an EMBL/GenBank/DDBJ whole genome shotgun (WGS) entry which is preliminary data.</text>
</comment>
<name>A0ABU9AXK0_9BACT</name>
<dbReference type="NCBIfam" id="TIGR02601">
    <property type="entry name" value="autotrns_rpt"/>
    <property type="match status" value="2"/>
</dbReference>
<reference evidence="3 4" key="1">
    <citation type="submission" date="2024-04" db="EMBL/GenBank/DDBJ databases">
        <title>Luteolibacter sp. isolated from soil.</title>
        <authorList>
            <person name="An J."/>
        </authorList>
    </citation>
    <scope>NUCLEOTIDE SEQUENCE [LARGE SCALE GENOMIC DNA]</scope>
    <source>
        <strain evidence="3 4">Y139</strain>
    </source>
</reference>
<dbReference type="InterPro" id="IPR013425">
    <property type="entry name" value="Autotrns_rpt"/>
</dbReference>
<sequence>MIEKSNILPVFPRSAGTLLTTSIVSLLATGAALAVDWDGSQSTNWNDPLNWPGDVLPAGAAAGVQSVAGNIATISSNSAFNPCEVIIGGWFATGRLNHTAGTLTTQNVGWPPGWFLIGFGPQGNATYNLANTSTTGGTFTGFGTGTGSTNIVDALFVGEPGGSNDGVGVGTLNMNTTGNLSVAFDIHLGVSGWTGNMNLDAGAVTAGNLFVGKTANGNATAGKGNFKMSGGTVTLRDRLYLGLGDNVVATGSNIGTATLSGGTLRTDDLHDAYWAAGVSMASATWNGVTGSGQGGSGGTATFHLDGGVLSTMYVFSEARIDDKGTPDNTADDVVYAKGTSTFYFNGGTLQAQHNRDVPWAPFLGGGPGALGNPREPYLTAAYVQAGGAVIDSNGVNILVTQPLLADPVSTGGGFTKTGAGRLELAGQNTFTGPVVASAGELFVNPGNAPNERAFSHASSITINDGALLRASSNGLFGWDGTQEHPITVNAGGLLITSGLGVDVGVGVVTLAGGELASSGGSSNYGTWRFDNAGDSLVASQDSTVSATNVKFANGATINVAAGKTLTFTPFGTIDDAVIGGKSSVVKTGAGTLRFEGYNTYTGDTTINAGSVYMFWSFLPDVSTVRIASGATLELDTSADDTIGALIVNNTPMAPGLYRASNVNGGSGDGTVLPQLLGNGKLLVVTPPVSGYQTWANAHAGGASADLDSDGDGVFNGIEYFMNAPAGITLNPQLGGDHSITWSNGGNIPASAYGTEFVVQTSIDLVNWTNVPIGSLAVNTNTTLTYYLTGQGPRFVRLKVTPN</sequence>
<organism evidence="3 4">
    <name type="scientific">Luteolibacter soli</name>
    <dbReference type="NCBI Taxonomy" id="3135280"/>
    <lineage>
        <taxon>Bacteria</taxon>
        <taxon>Pseudomonadati</taxon>
        <taxon>Verrucomicrobiota</taxon>
        <taxon>Verrucomicrobiia</taxon>
        <taxon>Verrucomicrobiales</taxon>
        <taxon>Verrucomicrobiaceae</taxon>
        <taxon>Luteolibacter</taxon>
    </lineage>
</organism>
<keyword evidence="4" id="KW-1185">Reference proteome</keyword>
<proteinExistence type="predicted"/>
<dbReference type="RefSeq" id="WP_341406158.1">
    <property type="nucleotide sequence ID" value="NZ_JBBUKT010000007.1"/>
</dbReference>